<reference evidence="7 8" key="1">
    <citation type="submission" date="2024-06" db="EMBL/GenBank/DDBJ databases">
        <title>A chromosome-level genome assembly of beet webworm, Loxostege sticticalis.</title>
        <authorList>
            <person name="Zhang Y."/>
        </authorList>
    </citation>
    <scope>NUCLEOTIDE SEQUENCE [LARGE SCALE GENOMIC DNA]</scope>
    <source>
        <strain evidence="7">AQ026</strain>
        <tissue evidence="7">Whole body</tissue>
    </source>
</reference>
<evidence type="ECO:0000256" key="2">
    <source>
        <dbReference type="ARBA" id="ARBA00022737"/>
    </source>
</evidence>
<feature type="non-terminal residue" evidence="7">
    <location>
        <position position="1"/>
    </location>
</feature>
<evidence type="ECO:0000313" key="7">
    <source>
        <dbReference type="EMBL" id="KAL0892146.1"/>
    </source>
</evidence>
<evidence type="ECO:0000256" key="1">
    <source>
        <dbReference type="ARBA" id="ARBA00004370"/>
    </source>
</evidence>
<evidence type="ECO:0000256" key="3">
    <source>
        <dbReference type="ARBA" id="ARBA00022837"/>
    </source>
</evidence>
<keyword evidence="2" id="KW-0677">Repeat</keyword>
<evidence type="ECO:0000313" key="8">
    <source>
        <dbReference type="Proteomes" id="UP001549920"/>
    </source>
</evidence>
<keyword evidence="4 6" id="KW-0472">Membrane</keyword>
<dbReference type="PANTHER" id="PTHR24027:SF438">
    <property type="entry name" value="CADHERIN 23"/>
    <property type="match status" value="1"/>
</dbReference>
<feature type="region of interest" description="Disordered" evidence="5">
    <location>
        <begin position="2389"/>
        <end position="2447"/>
    </location>
</feature>
<name>A0ABR3I7D5_LOXSC</name>
<dbReference type="Gene3D" id="2.60.40.60">
    <property type="entry name" value="Cadherins"/>
    <property type="match status" value="1"/>
</dbReference>
<evidence type="ECO:0000256" key="4">
    <source>
        <dbReference type="ARBA" id="ARBA00023136"/>
    </source>
</evidence>
<gene>
    <name evidence="7" type="ORF">ABMA27_015343</name>
</gene>
<keyword evidence="6" id="KW-1133">Transmembrane helix</keyword>
<comment type="subcellular location">
    <subcellularLocation>
        <location evidence="1">Membrane</location>
    </subcellularLocation>
</comment>
<feature type="transmembrane region" description="Helical" evidence="6">
    <location>
        <begin position="2305"/>
        <end position="2329"/>
    </location>
</feature>
<keyword evidence="8" id="KW-1185">Reference proteome</keyword>
<comment type="caution">
    <text evidence="7">The sequence shown here is derived from an EMBL/GenBank/DDBJ whole genome shotgun (WGS) entry which is preliminary data.</text>
</comment>
<evidence type="ECO:0008006" key="9">
    <source>
        <dbReference type="Google" id="ProtNLM"/>
    </source>
</evidence>
<dbReference type="Proteomes" id="UP001549920">
    <property type="component" value="Unassembled WGS sequence"/>
</dbReference>
<dbReference type="PANTHER" id="PTHR24027">
    <property type="entry name" value="CADHERIN-23"/>
    <property type="match status" value="1"/>
</dbReference>
<dbReference type="InterPro" id="IPR039808">
    <property type="entry name" value="Cadherin"/>
</dbReference>
<keyword evidence="3" id="KW-0106">Calcium</keyword>
<dbReference type="EMBL" id="JBEUOH010000007">
    <property type="protein sequence ID" value="KAL0892146.1"/>
    <property type="molecule type" value="Genomic_DNA"/>
</dbReference>
<sequence>SSQWFDILQDNDTLYITTKKSIPVEVVEANHHLLFSIVAQKPYAIDGRAAVSIDLLKEVTGDQVLGFDRLSYVGSVANNAVDLGPIVLSGLPASEVSLSLQGPLANYFRPALQGTTVTVTLPNPIPLESIPENRIIVLEIQASAPQSAPAYAAIVLHVISDEDTSPVVTDLVFGETYYVGSYAASTQLLSSPTITLAEGYGSDVQFTLEGDDSQWFTPRRVSNGVTLELSRVIPAAVVANNQKFIFVIRAQRPGGVAARATVVISLTDEVTGDQVLGFDRLSYVGSVANNAVDLGPIVLSGLPASEVSLSLQGPLANYFRPALQGTTVTVTLPNPIPLESIPENRIIVLEIQASAPQSAPAYAAIVLHVISDEDTSPVVTDLVFGETYYVGSYAASTQLLSSPTITLAEGYGSDVQFTLEGDDSQWFTPRRVSNGVTLELSRVIPAAVVANNQKFIFVIRAQRPGGVAARATVVISLTDEVTGDQVLGFDRLSYVGSVANNAVDLGPIVLSGLPASEVSLSLQGPLANYFRPALQGTTVTVTLPNPIPLESIPENRIIVLEIQASAPQSAPAYAAIVLHVISDEDTSPVVTDLVFGETYYVGSYAASTQLLSSPTITLAEGYGSDVQFTLEGDDSQWFTPRRVSNGVTLELSRVIPAAVVANNQKFIFVIRAQRPGGVAARATVVISLTDEVTGDQVLGFDRLSYVGSVANNAVDLGPIVLSGLPASEVSLSLQGPLANYFRPALQGTTVTVTLPNPIPLESIPENRIIVLEIQASAPQSAPAYAAIVLHVISDEDTSPVVTDLVFGETYYVGSYAASTQLLSSPTITLAEGYGSDVQFTLEGDDSQWFTTRRVSNGVTLELSSVIPAAVVANNQKFIFVIRAQRPGGVAARATVVISLTDEVTGDQVLGFDRLSYVGSVANNAVDLGPIVLSGLPASEVSLSLHGPLANYFRPALQGTTVTVTLPNPIPLESIPENRIIVLEIQASAPQTAPAYAAIVLHVISDDDTSPVVTDLVFGETYYVGSYAASTQLLSSPTITLAEGYGSDVQFTLEGDDSQWFTTRRVSNGVTLELSSVIPAAVVANNQKFIFVIRAQRPGGVAARATVVISLTDEVTGDQVLGFDRVSYVGSVANNAVDLGPIVLSGLPASEVSLSLHGPLANYFRPALQGTTVTVTLPNPIPLESIPENRIIVLEIQASAPQTAPAYAAIVLHVISDDDTSPVVTDLVFGETYYVGSYAASTQLLSSPTITLAEGYGSDVQFTLEGDDSQWFTTRRVSNGVTLELSSVIPAAVVANNQKFIFVIFAQRPGGVAARATVIISLTDEVTGDQVLGFDRVSYVGSVANNAVDLGPIVLSGLPASEVSLSLHGPLANYFRPALQGTTVTVTLPNPIPLESIPENRIIVLEIQASAPQTAPAYAAIVLHVISDDDTSPVVTDLVFGETYYVGSYAASTQLLSSPTITLAEGYGSDVQFTLEGDDSQWFTTRRVSNGVTLELSSVIPAAVVANNQKFIFVIRAQRPGGVAARATVVISLTDEVTGDQVLGFDRLSYVGSVANNAVDLGPIVLSGLPASEVSLSLHGPLANYFRPALQGTTVTVTLPNPIPLESIPENRIIVLEIQASAPQTAAAYAAIVLHVISDDDTSPVVTDLVFGETYYVGSYAASTQLLSSPTITLAEGYGSDVQFTLEGDDSQWFTTRRVSNGVTLELSSVIPATVVANKLKLIFTISAHRVGSRTAQSAIVISFERDVQDSLVAFDEVLYKGIIQGSTVHHGAITVVGNNGNSVRIAGEYASLFRATLSDNSVEVQSVGPLTLPSETRHVVLELWVSDAGAVLILQVTATEEQPPPTVSFERSYVFNVENRYTGPVGQVRATADSGEDIASYSLYVDDEHLRSRLSVSNDGELRLSAPADTGVYTFQVIATTVFTKATGQTTVQLRVQEAIDGPIICGDDIVTAPLIVIDRDEEEAHRDLWPLNAEELPGCQYKLTNRWPVDQKWLYVDESGLHTIAIDREDPSIAYMTVSQVQVELTVVCDSDIKREKRSLDKRQDWLERYNYGDKKWVLTDSIAFNPRRSIVNLIVNDINDNPPIFVGKENEPIIVGYPISDLEESIMPRSLAELQATDADVGINAELLYWSEDPEIAVSPSTGFVHVRSDVQLQDNMLLTVNATDQNGAGLTGSISLMVRLLDSQNIAVITVRDAFLEDERHILGNISNAIGYEVRALRSMVVPTAAEEQATRKKRDTTPTAGTALEVYVYGLFQREPVAVERLSDDINSAAIVTVDIASILSLEDHLEGNEICVIPGRDTGLLVATIVLSILLFILIVAAVVWYFLTRKKQENYDQFSDANSLASQNESQGQIIKPEFVAKPRLNIEELKRSERRLQDMLNAPIEGVTVEPTPSSSTIDTIKPETKPSLPDPLPPIVIQDKLKDASDDSDEEDEFGERKKTRRKSVVTFNENVEKIIPVDDEPNVIADSNYEVYKL</sequence>
<dbReference type="InterPro" id="IPR020894">
    <property type="entry name" value="Cadherin_CS"/>
</dbReference>
<accession>A0ABR3I7D5</accession>
<dbReference type="CDD" id="cd11304">
    <property type="entry name" value="Cadherin_repeat"/>
    <property type="match status" value="1"/>
</dbReference>
<dbReference type="InterPro" id="IPR015919">
    <property type="entry name" value="Cadherin-like_sf"/>
</dbReference>
<evidence type="ECO:0000256" key="5">
    <source>
        <dbReference type="SAM" id="MobiDB-lite"/>
    </source>
</evidence>
<dbReference type="SUPFAM" id="SSF49313">
    <property type="entry name" value="Cadherin-like"/>
    <property type="match status" value="1"/>
</dbReference>
<evidence type="ECO:0000256" key="6">
    <source>
        <dbReference type="SAM" id="Phobius"/>
    </source>
</evidence>
<organism evidence="7 8">
    <name type="scientific">Loxostege sticticalis</name>
    <name type="common">Beet webworm moth</name>
    <dbReference type="NCBI Taxonomy" id="481309"/>
    <lineage>
        <taxon>Eukaryota</taxon>
        <taxon>Metazoa</taxon>
        <taxon>Ecdysozoa</taxon>
        <taxon>Arthropoda</taxon>
        <taxon>Hexapoda</taxon>
        <taxon>Insecta</taxon>
        <taxon>Pterygota</taxon>
        <taxon>Neoptera</taxon>
        <taxon>Endopterygota</taxon>
        <taxon>Lepidoptera</taxon>
        <taxon>Glossata</taxon>
        <taxon>Ditrysia</taxon>
        <taxon>Pyraloidea</taxon>
        <taxon>Crambidae</taxon>
        <taxon>Pyraustinae</taxon>
        <taxon>Loxostege</taxon>
    </lineage>
</organism>
<keyword evidence="6" id="KW-0812">Transmembrane</keyword>
<protein>
    <recommendedName>
        <fullName evidence="9">Cadherin domain-containing protein</fullName>
    </recommendedName>
</protein>
<dbReference type="PROSITE" id="PS00232">
    <property type="entry name" value="CADHERIN_1"/>
    <property type="match status" value="1"/>
</dbReference>
<proteinExistence type="predicted"/>